<comment type="caution">
    <text evidence="2">The sequence shown here is derived from an EMBL/GenBank/DDBJ whole genome shotgun (WGS) entry which is preliminary data.</text>
</comment>
<evidence type="ECO:0000313" key="3">
    <source>
        <dbReference type="Proteomes" id="UP000777661"/>
    </source>
</evidence>
<name>A0ABS7RDI9_9HYPH</name>
<evidence type="ECO:0000256" key="1">
    <source>
        <dbReference type="SAM" id="SignalP"/>
    </source>
</evidence>
<organism evidence="2 3">
    <name type="scientific">Nitratireductor rhodophyticola</name>
    <dbReference type="NCBI Taxonomy" id="2854036"/>
    <lineage>
        <taxon>Bacteria</taxon>
        <taxon>Pseudomonadati</taxon>
        <taxon>Pseudomonadota</taxon>
        <taxon>Alphaproteobacteria</taxon>
        <taxon>Hyphomicrobiales</taxon>
        <taxon>Phyllobacteriaceae</taxon>
        <taxon>Nitratireductor</taxon>
    </lineage>
</organism>
<dbReference type="Proteomes" id="UP000777661">
    <property type="component" value="Unassembled WGS sequence"/>
</dbReference>
<keyword evidence="3" id="KW-1185">Reference proteome</keyword>
<feature type="chain" id="PRO_5045168440" evidence="1">
    <location>
        <begin position="25"/>
        <end position="95"/>
    </location>
</feature>
<protein>
    <submittedName>
        <fullName evidence="2">Uncharacterized protein</fullName>
    </submittedName>
</protein>
<reference evidence="2 3" key="1">
    <citation type="submission" date="2021-06" db="EMBL/GenBank/DDBJ databases">
        <title>Nitratireductor porphyridii sp. nov., isolated from a small marine red alga, Porphyridium purpureum in South Korea.</title>
        <authorList>
            <person name="Kim K.H."/>
            <person name="Kristyanto S."/>
            <person name="Jeon C.O."/>
        </authorList>
    </citation>
    <scope>NUCLEOTIDE SEQUENCE [LARGE SCALE GENOMIC DNA]</scope>
    <source>
        <strain evidence="2 3">R6</strain>
    </source>
</reference>
<feature type="signal peptide" evidence="1">
    <location>
        <begin position="1"/>
        <end position="24"/>
    </location>
</feature>
<evidence type="ECO:0000313" key="2">
    <source>
        <dbReference type="EMBL" id="MBY8918975.1"/>
    </source>
</evidence>
<sequence length="95" mass="10324">MIRRQFIAGAVMLAIAGIAAPALAQPTMEQLLAPVKLEERRQRPAPDCEGVSPRIRAALEAAEARHIIAELRAKARIEKLIPDVSPPASNDDHKD</sequence>
<proteinExistence type="predicted"/>
<accession>A0ABS7RDI9</accession>
<dbReference type="EMBL" id="JAHSQO010000008">
    <property type="protein sequence ID" value="MBY8918975.1"/>
    <property type="molecule type" value="Genomic_DNA"/>
</dbReference>
<keyword evidence="1" id="KW-0732">Signal</keyword>
<gene>
    <name evidence="2" type="ORF">KVG22_20425</name>
</gene>